<feature type="active site" description="Proton acceptor" evidence="2">
    <location>
        <position position="518"/>
    </location>
</feature>
<dbReference type="InterPro" id="IPR012132">
    <property type="entry name" value="GMC_OxRdtase"/>
</dbReference>
<evidence type="ECO:0000256" key="4">
    <source>
        <dbReference type="RuleBase" id="RU003968"/>
    </source>
</evidence>
<dbReference type="OrthoDB" id="269227at2759"/>
<feature type="domain" description="Glucose-methanol-choline oxidoreductase N-terminal" evidence="5">
    <location>
        <begin position="85"/>
        <end position="108"/>
    </location>
</feature>
<gene>
    <name evidence="7" type="ORF">B0J11DRAFT_521637</name>
</gene>
<evidence type="ECO:0000259" key="6">
    <source>
        <dbReference type="PROSITE" id="PS00624"/>
    </source>
</evidence>
<dbReference type="EMBL" id="JAGMWT010000003">
    <property type="protein sequence ID" value="KAH7132408.1"/>
    <property type="molecule type" value="Genomic_DNA"/>
</dbReference>
<dbReference type="PANTHER" id="PTHR11552">
    <property type="entry name" value="GLUCOSE-METHANOL-CHOLINE GMC OXIDOREDUCTASE"/>
    <property type="match status" value="1"/>
</dbReference>
<evidence type="ECO:0000313" key="8">
    <source>
        <dbReference type="Proteomes" id="UP000700596"/>
    </source>
</evidence>
<reference evidence="7" key="1">
    <citation type="journal article" date="2021" name="Nat. Commun.">
        <title>Genetic determinants of endophytism in the Arabidopsis root mycobiome.</title>
        <authorList>
            <person name="Mesny F."/>
            <person name="Miyauchi S."/>
            <person name="Thiergart T."/>
            <person name="Pickel B."/>
            <person name="Atanasova L."/>
            <person name="Karlsson M."/>
            <person name="Huettel B."/>
            <person name="Barry K.W."/>
            <person name="Haridas S."/>
            <person name="Chen C."/>
            <person name="Bauer D."/>
            <person name="Andreopoulos W."/>
            <person name="Pangilinan J."/>
            <person name="LaButti K."/>
            <person name="Riley R."/>
            <person name="Lipzen A."/>
            <person name="Clum A."/>
            <person name="Drula E."/>
            <person name="Henrissat B."/>
            <person name="Kohler A."/>
            <person name="Grigoriev I.V."/>
            <person name="Martin F.M."/>
            <person name="Hacquard S."/>
        </authorList>
    </citation>
    <scope>NUCLEOTIDE SEQUENCE</scope>
    <source>
        <strain evidence="7">MPI-CAGE-CH-0243</strain>
    </source>
</reference>
<feature type="active site" description="Proton donor" evidence="2">
    <location>
        <position position="475"/>
    </location>
</feature>
<evidence type="ECO:0000259" key="5">
    <source>
        <dbReference type="PROSITE" id="PS00623"/>
    </source>
</evidence>
<feature type="domain" description="Glucose-methanol-choline oxidoreductase N-terminal" evidence="6">
    <location>
        <begin position="265"/>
        <end position="279"/>
    </location>
</feature>
<dbReference type="PANTHER" id="PTHR11552:SF134">
    <property type="entry name" value="GLUCOSE-METHANOL-CHOLINE OXIDOREDUCTASE N-TERMINAL DOMAIN-CONTAINING PROTEIN"/>
    <property type="match status" value="1"/>
</dbReference>
<dbReference type="GO" id="GO:0016614">
    <property type="term" value="F:oxidoreductase activity, acting on CH-OH group of donors"/>
    <property type="evidence" value="ECO:0007669"/>
    <property type="project" value="InterPro"/>
</dbReference>
<evidence type="ECO:0000256" key="3">
    <source>
        <dbReference type="PIRSR" id="PIRSR000137-2"/>
    </source>
</evidence>
<name>A0A9P9IRE6_9PLEO</name>
<feature type="binding site" evidence="3">
    <location>
        <begin position="474"/>
        <end position="475"/>
    </location>
    <ligand>
        <name>FAD</name>
        <dbReference type="ChEBI" id="CHEBI:57692"/>
    </ligand>
</feature>
<comment type="cofactor">
    <cofactor evidence="3">
        <name>FAD</name>
        <dbReference type="ChEBI" id="CHEBI:57692"/>
    </cofactor>
</comment>
<protein>
    <recommendedName>
        <fullName evidence="5 6">Glucose-methanol-choline oxidoreductase N-terminal domain-containing protein</fullName>
    </recommendedName>
</protein>
<organism evidence="7 8">
    <name type="scientific">Dendryphion nanum</name>
    <dbReference type="NCBI Taxonomy" id="256645"/>
    <lineage>
        <taxon>Eukaryota</taxon>
        <taxon>Fungi</taxon>
        <taxon>Dikarya</taxon>
        <taxon>Ascomycota</taxon>
        <taxon>Pezizomycotina</taxon>
        <taxon>Dothideomycetes</taxon>
        <taxon>Pleosporomycetidae</taxon>
        <taxon>Pleosporales</taxon>
        <taxon>Torulaceae</taxon>
        <taxon>Dendryphion</taxon>
    </lineage>
</organism>
<comment type="caution">
    <text evidence="7">The sequence shown here is derived from an EMBL/GenBank/DDBJ whole genome shotgun (WGS) entry which is preliminary data.</text>
</comment>
<dbReference type="Gene3D" id="3.50.50.60">
    <property type="entry name" value="FAD/NAD(P)-binding domain"/>
    <property type="match status" value="1"/>
</dbReference>
<evidence type="ECO:0000256" key="1">
    <source>
        <dbReference type="ARBA" id="ARBA00010790"/>
    </source>
</evidence>
<dbReference type="Proteomes" id="UP000700596">
    <property type="component" value="Unassembled WGS sequence"/>
</dbReference>
<dbReference type="SUPFAM" id="SSF51905">
    <property type="entry name" value="FAD/NAD(P)-binding domain"/>
    <property type="match status" value="1"/>
</dbReference>
<dbReference type="Pfam" id="PF00732">
    <property type="entry name" value="GMC_oxred_N"/>
    <property type="match status" value="1"/>
</dbReference>
<dbReference type="SUPFAM" id="SSF54373">
    <property type="entry name" value="FAD-linked reductases, C-terminal domain"/>
    <property type="match status" value="1"/>
</dbReference>
<feature type="binding site" evidence="3">
    <location>
        <position position="233"/>
    </location>
    <ligand>
        <name>FAD</name>
        <dbReference type="ChEBI" id="CHEBI:57692"/>
    </ligand>
</feature>
<comment type="similarity">
    <text evidence="1 4">Belongs to the GMC oxidoreductase family.</text>
</comment>
<dbReference type="InterPro" id="IPR000172">
    <property type="entry name" value="GMC_OxRdtase_N"/>
</dbReference>
<dbReference type="PIRSF" id="PIRSF000137">
    <property type="entry name" value="Alcohol_oxidase"/>
    <property type="match status" value="1"/>
</dbReference>
<accession>A0A9P9IRE6</accession>
<dbReference type="Gene3D" id="3.30.560.10">
    <property type="entry name" value="Glucose Oxidase, domain 3"/>
    <property type="match status" value="1"/>
</dbReference>
<dbReference type="GO" id="GO:0050660">
    <property type="term" value="F:flavin adenine dinucleotide binding"/>
    <property type="evidence" value="ECO:0007669"/>
    <property type="project" value="InterPro"/>
</dbReference>
<keyword evidence="4" id="KW-0285">Flavoprotein</keyword>
<proteinExistence type="inferred from homology"/>
<keyword evidence="8" id="KW-1185">Reference proteome</keyword>
<dbReference type="PROSITE" id="PS00624">
    <property type="entry name" value="GMC_OXRED_2"/>
    <property type="match status" value="1"/>
</dbReference>
<dbReference type="InterPro" id="IPR036188">
    <property type="entry name" value="FAD/NAD-bd_sf"/>
</dbReference>
<dbReference type="AlphaFoldDB" id="A0A9P9IRE6"/>
<keyword evidence="3 4" id="KW-0274">FAD</keyword>
<evidence type="ECO:0000313" key="7">
    <source>
        <dbReference type="EMBL" id="KAH7132408.1"/>
    </source>
</evidence>
<dbReference type="PROSITE" id="PS00623">
    <property type="entry name" value="GMC_OXRED_1"/>
    <property type="match status" value="1"/>
</dbReference>
<dbReference type="Pfam" id="PF05199">
    <property type="entry name" value="GMC_oxred_C"/>
    <property type="match status" value="1"/>
</dbReference>
<sequence length="548" mass="59533">MERSYDFVVVGAGASGATIASRLAHTAAAPSILLIEAGSSNLDVAYLDSAKRFKNASDPNSPMNWGYKTTAQHQLAGQEIDYSRGRGLGGSTAINFYGWTIGPKDDYDEWANLVGNERFAWQNVKRILRRIENLDTKIPQPHMRKYLDATKEDHSESGNLALSYGEEWRSDIEDTFIAAEQSGHRMNHDINNGDPIGMGMGAVSISNGLRQTSATAYLYGPPSNISILTDAHVSRILFDSHRAIGVETVEGRKFLATKEVILSAGAINSPQILMLSGIGSTEEIKKHNIEVIKDLAMVGKNLQDHCFAGTGILVKKDPTLPYGPPQTPTPMAFLKLPGVSSSSEFQELPDRIKRHLQKATVPAIELASNSSIALPGHNLDPSTCYVGTLCINMNPQSRGTLSLRSSNPRDKPLIDPKFLTHPFDRRVLIEGMREAGRILSAPVYAQRTVKKFGPKNESDEGIFEHIKGSIQSAWHMAGTAAMGLDAKSAVVDSKFKVFGVEGLRVVDMSVCPFVINAHVQSTAYIVGEIAADVIAEEHTLGHIVSEGC</sequence>
<evidence type="ECO:0000256" key="2">
    <source>
        <dbReference type="PIRSR" id="PIRSR000137-1"/>
    </source>
</evidence>
<dbReference type="InterPro" id="IPR007867">
    <property type="entry name" value="GMC_OxRtase_C"/>
</dbReference>